<evidence type="ECO:0000256" key="1">
    <source>
        <dbReference type="SAM" id="Phobius"/>
    </source>
</evidence>
<dbReference type="Proteomes" id="UP000183413">
    <property type="component" value="Unassembled WGS sequence"/>
</dbReference>
<feature type="transmembrane region" description="Helical" evidence="1">
    <location>
        <begin position="16"/>
        <end position="39"/>
    </location>
</feature>
<evidence type="ECO:0008006" key="4">
    <source>
        <dbReference type="Google" id="ProtNLM"/>
    </source>
</evidence>
<dbReference type="AlphaFoldDB" id="A0A1I5XMS5"/>
<evidence type="ECO:0000313" key="2">
    <source>
        <dbReference type="EMBL" id="SFQ33271.1"/>
    </source>
</evidence>
<accession>A0A1I5XMS5</accession>
<gene>
    <name evidence="2" type="ORF">SAMN04489713_12799</name>
</gene>
<evidence type="ECO:0000313" key="3">
    <source>
        <dbReference type="Proteomes" id="UP000183413"/>
    </source>
</evidence>
<sequence>MPPFQLPARLKVGRRTALIIGSAGLLVLVAVGGGAFVLLSGRDELTYKTQAALRNALPVTAAAELRERGVTLASPLKCADLPGWTKTKMRVSCHGTTSDKRPVEVIGSGEQRTKKSYYTILVGGRPVVENAPCLGADCAKEEG</sequence>
<name>A0A1I5XMS5_9ACTN</name>
<protein>
    <recommendedName>
        <fullName evidence="4">DUF4333 domain-containing protein</fullName>
    </recommendedName>
</protein>
<dbReference type="InParanoid" id="A0A1I5XMS5"/>
<keyword evidence="1" id="KW-1133">Transmembrane helix</keyword>
<reference evidence="2 3" key="1">
    <citation type="submission" date="2016-10" db="EMBL/GenBank/DDBJ databases">
        <authorList>
            <person name="de Groot N.N."/>
        </authorList>
    </citation>
    <scope>NUCLEOTIDE SEQUENCE [LARGE SCALE GENOMIC DNA]</scope>
    <source>
        <strain evidence="2 3">DSM 43067</strain>
    </source>
</reference>
<keyword evidence="1" id="KW-0812">Transmembrane</keyword>
<keyword evidence="3" id="KW-1185">Reference proteome</keyword>
<proteinExistence type="predicted"/>
<dbReference type="RefSeq" id="WP_075024728.1">
    <property type="nucleotide sequence ID" value="NZ_FOVH01000027.1"/>
</dbReference>
<dbReference type="EMBL" id="FOVH01000027">
    <property type="protein sequence ID" value="SFQ33271.1"/>
    <property type="molecule type" value="Genomic_DNA"/>
</dbReference>
<organism evidence="2 3">
    <name type="scientific">Actinomadura madurae</name>
    <dbReference type="NCBI Taxonomy" id="1993"/>
    <lineage>
        <taxon>Bacteria</taxon>
        <taxon>Bacillati</taxon>
        <taxon>Actinomycetota</taxon>
        <taxon>Actinomycetes</taxon>
        <taxon>Streptosporangiales</taxon>
        <taxon>Thermomonosporaceae</taxon>
        <taxon>Actinomadura</taxon>
    </lineage>
</organism>
<keyword evidence="1" id="KW-0472">Membrane</keyword>
<dbReference type="STRING" id="1993.SAMN04489713_12799"/>